<dbReference type="Proteomes" id="UP000011131">
    <property type="component" value="Chromosome"/>
</dbReference>
<accession>L7ULF0</accession>
<dbReference type="AlphaFoldDB" id="L7ULF0"/>
<feature type="chain" id="PRO_5003984576" description="Lipoprotein" evidence="2">
    <location>
        <begin position="25"/>
        <end position="156"/>
    </location>
</feature>
<reference evidence="3 4" key="1">
    <citation type="journal article" date="2013" name="Genome Announc.">
        <title>Complete genome sequence of Myxococcus stipitatus strain DSM 14675, a fruiting myxobacterium.</title>
        <authorList>
            <person name="Huntley S."/>
            <person name="Kneip S."/>
            <person name="Treuner-Lange A."/>
            <person name="Sogaard-Andersen L."/>
        </authorList>
    </citation>
    <scope>NUCLEOTIDE SEQUENCE [LARGE SCALE GENOMIC DNA]</scope>
    <source>
        <strain evidence="4">DSM 14675 / JCM 12634 / Mx s8</strain>
    </source>
</reference>
<dbReference type="PATRIC" id="fig|1278073.3.peg.7589"/>
<protein>
    <recommendedName>
        <fullName evidence="5">Lipoprotein</fullName>
    </recommendedName>
</protein>
<evidence type="ECO:0000313" key="3">
    <source>
        <dbReference type="EMBL" id="AGC48740.1"/>
    </source>
</evidence>
<name>L7ULF0_MYXSD</name>
<sequence length="156" mass="17976">MALKTALTTLALGTLFLGSSTALAEDGSMSGWATQEARRRDDRNSHPDTYEAHVHNRYCDHAPAPRPAPRARGRYELQTVNRWVDGRYEQVWVPEVCRERHGRRGHHSTRCRGGYYENRWVPGRYEQSTEWVWVSYERGNNGGWSSGRTHAASYVR</sequence>
<gene>
    <name evidence="3" type="ordered locus">MYSTI_07468</name>
</gene>
<dbReference type="RefSeq" id="WP_015352993.1">
    <property type="nucleotide sequence ID" value="NC_020126.1"/>
</dbReference>
<organism evidence="3 4">
    <name type="scientific">Myxococcus stipitatus (strain DSM 14675 / JCM 12634 / Mx s8)</name>
    <dbReference type="NCBI Taxonomy" id="1278073"/>
    <lineage>
        <taxon>Bacteria</taxon>
        <taxon>Pseudomonadati</taxon>
        <taxon>Myxococcota</taxon>
        <taxon>Myxococcia</taxon>
        <taxon>Myxococcales</taxon>
        <taxon>Cystobacterineae</taxon>
        <taxon>Myxococcaceae</taxon>
        <taxon>Myxococcus</taxon>
    </lineage>
</organism>
<evidence type="ECO:0000256" key="1">
    <source>
        <dbReference type="SAM" id="MobiDB-lite"/>
    </source>
</evidence>
<evidence type="ECO:0000313" key="4">
    <source>
        <dbReference type="Proteomes" id="UP000011131"/>
    </source>
</evidence>
<feature type="compositionally biased region" description="Basic and acidic residues" evidence="1">
    <location>
        <begin position="36"/>
        <end position="49"/>
    </location>
</feature>
<evidence type="ECO:0008006" key="5">
    <source>
        <dbReference type="Google" id="ProtNLM"/>
    </source>
</evidence>
<keyword evidence="2" id="KW-0732">Signal</keyword>
<feature type="region of interest" description="Disordered" evidence="1">
    <location>
        <begin position="27"/>
        <end position="49"/>
    </location>
</feature>
<dbReference type="STRING" id="1278073.MYSTI_07468"/>
<dbReference type="EMBL" id="CP004025">
    <property type="protein sequence ID" value="AGC48740.1"/>
    <property type="molecule type" value="Genomic_DNA"/>
</dbReference>
<dbReference type="KEGG" id="msd:MYSTI_07468"/>
<feature type="signal peptide" evidence="2">
    <location>
        <begin position="1"/>
        <end position="24"/>
    </location>
</feature>
<proteinExistence type="predicted"/>
<evidence type="ECO:0000256" key="2">
    <source>
        <dbReference type="SAM" id="SignalP"/>
    </source>
</evidence>
<dbReference type="HOGENOM" id="CLU_138404_0_0_7"/>
<keyword evidence="4" id="KW-1185">Reference proteome</keyword>